<feature type="domain" description="CCHC-type" evidence="3">
    <location>
        <begin position="54"/>
        <end position="67"/>
    </location>
</feature>
<sequence>MFFSQPRERTSFRDLTTLCMKDHTPSDGIHVEIVRIELKGRTYNIVYEGLHTICFNCGRSGYKADDCALRLHSASFVQSEKDSHGDRDAGMNKETNLPADRNDKSEFGRRNRSSTLQEFQSDPNASATPPTPLNTGTGEFVFVEGTTHGQDTNSRPKSKGKATGSSRGPQTVAKFKTTFPETEPTSLQPTNASRSHLPKTKENPPSNYPYIHPKPS</sequence>
<evidence type="ECO:0000256" key="2">
    <source>
        <dbReference type="SAM" id="MobiDB-lite"/>
    </source>
</evidence>
<dbReference type="EMBL" id="CAWUPB010000913">
    <property type="protein sequence ID" value="CAK7329620.1"/>
    <property type="molecule type" value="Genomic_DNA"/>
</dbReference>
<dbReference type="PROSITE" id="PS50158">
    <property type="entry name" value="ZF_CCHC"/>
    <property type="match status" value="1"/>
</dbReference>
<dbReference type="GO" id="GO:0008270">
    <property type="term" value="F:zinc ion binding"/>
    <property type="evidence" value="ECO:0007669"/>
    <property type="project" value="UniProtKB-KW"/>
</dbReference>
<evidence type="ECO:0000313" key="5">
    <source>
        <dbReference type="Proteomes" id="UP001314170"/>
    </source>
</evidence>
<feature type="compositionally biased region" description="Basic and acidic residues" evidence="2">
    <location>
        <begin position="79"/>
        <end position="91"/>
    </location>
</feature>
<reference evidence="4 5" key="1">
    <citation type="submission" date="2024-01" db="EMBL/GenBank/DDBJ databases">
        <authorList>
            <person name="Waweru B."/>
        </authorList>
    </citation>
    <scope>NUCLEOTIDE SEQUENCE [LARGE SCALE GENOMIC DNA]</scope>
</reference>
<accession>A0AAV1RAU8</accession>
<gene>
    <name evidence="4" type="ORF">DCAF_LOCUS7375</name>
</gene>
<feature type="compositionally biased region" description="Basic and acidic residues" evidence="2">
    <location>
        <begin position="100"/>
        <end position="109"/>
    </location>
</feature>
<name>A0AAV1RAU8_9ROSI</name>
<feature type="compositionally biased region" description="Polar residues" evidence="2">
    <location>
        <begin position="113"/>
        <end position="137"/>
    </location>
</feature>
<keyword evidence="1" id="KW-0479">Metal-binding</keyword>
<keyword evidence="5" id="KW-1185">Reference proteome</keyword>
<organism evidence="4 5">
    <name type="scientific">Dovyalis caffra</name>
    <dbReference type="NCBI Taxonomy" id="77055"/>
    <lineage>
        <taxon>Eukaryota</taxon>
        <taxon>Viridiplantae</taxon>
        <taxon>Streptophyta</taxon>
        <taxon>Embryophyta</taxon>
        <taxon>Tracheophyta</taxon>
        <taxon>Spermatophyta</taxon>
        <taxon>Magnoliopsida</taxon>
        <taxon>eudicotyledons</taxon>
        <taxon>Gunneridae</taxon>
        <taxon>Pentapetalae</taxon>
        <taxon>rosids</taxon>
        <taxon>fabids</taxon>
        <taxon>Malpighiales</taxon>
        <taxon>Salicaceae</taxon>
        <taxon>Flacourtieae</taxon>
        <taxon>Dovyalis</taxon>
    </lineage>
</organism>
<protein>
    <recommendedName>
        <fullName evidence="3">CCHC-type domain-containing protein</fullName>
    </recommendedName>
</protein>
<proteinExistence type="predicted"/>
<feature type="region of interest" description="Disordered" evidence="2">
    <location>
        <begin position="78"/>
        <end position="216"/>
    </location>
</feature>
<evidence type="ECO:0000313" key="4">
    <source>
        <dbReference type="EMBL" id="CAK7329620.1"/>
    </source>
</evidence>
<feature type="compositionally biased region" description="Polar residues" evidence="2">
    <location>
        <begin position="179"/>
        <end position="194"/>
    </location>
</feature>
<keyword evidence="1" id="KW-0862">Zinc</keyword>
<dbReference type="GO" id="GO:0003676">
    <property type="term" value="F:nucleic acid binding"/>
    <property type="evidence" value="ECO:0007669"/>
    <property type="project" value="InterPro"/>
</dbReference>
<evidence type="ECO:0000259" key="3">
    <source>
        <dbReference type="PROSITE" id="PS50158"/>
    </source>
</evidence>
<evidence type="ECO:0000256" key="1">
    <source>
        <dbReference type="PROSITE-ProRule" id="PRU00047"/>
    </source>
</evidence>
<comment type="caution">
    <text evidence="4">The sequence shown here is derived from an EMBL/GenBank/DDBJ whole genome shotgun (WGS) entry which is preliminary data.</text>
</comment>
<keyword evidence="1" id="KW-0863">Zinc-finger</keyword>
<dbReference type="Proteomes" id="UP001314170">
    <property type="component" value="Unassembled WGS sequence"/>
</dbReference>
<dbReference type="InterPro" id="IPR001878">
    <property type="entry name" value="Znf_CCHC"/>
</dbReference>
<dbReference type="AlphaFoldDB" id="A0AAV1RAU8"/>